<dbReference type="SUPFAM" id="SSF47413">
    <property type="entry name" value="lambda repressor-like DNA-binding domains"/>
    <property type="match status" value="1"/>
</dbReference>
<sequence>MKIDINYLNSIVLQPIISEDDFKWASEVIDNLVDADMIEDPTLKERALNLLDAVTTLAIAYEKKHYPIPTPSPLVAIKQRMEMLNLSQKDVATYFGGENRVSEVLNGKRNLNLKMIKKLYQNLKIPADILLS</sequence>
<accession>A0AAE3KRL7</accession>
<keyword evidence="3" id="KW-1185">Reference proteome</keyword>
<dbReference type="InterPro" id="IPR039060">
    <property type="entry name" value="Antitox_HigA"/>
</dbReference>
<proteinExistence type="predicted"/>
<dbReference type="PANTHER" id="PTHR40455">
    <property type="entry name" value="ANTITOXIN HIGA"/>
    <property type="match status" value="1"/>
</dbReference>
<protein>
    <submittedName>
        <fullName evidence="2">Helix-turn-helix domain-containing protein</fullName>
    </submittedName>
</protein>
<dbReference type="Proteomes" id="UP001204144">
    <property type="component" value="Unassembled WGS sequence"/>
</dbReference>
<dbReference type="Pfam" id="PF01381">
    <property type="entry name" value="HTH_3"/>
    <property type="match status" value="1"/>
</dbReference>
<reference evidence="2 3" key="1">
    <citation type="submission" date="2018-11" db="EMBL/GenBank/DDBJ databases">
        <title>Novel bacteria species description.</title>
        <authorList>
            <person name="Han J.-H."/>
        </authorList>
    </citation>
    <scope>NUCLEOTIDE SEQUENCE [LARGE SCALE GENOMIC DNA]</scope>
    <source>
        <strain evidence="2 3">KCTC23259</strain>
    </source>
</reference>
<dbReference type="GO" id="GO:0001046">
    <property type="term" value="F:core promoter sequence-specific DNA binding"/>
    <property type="evidence" value="ECO:0007669"/>
    <property type="project" value="TreeGrafter"/>
</dbReference>
<dbReference type="GO" id="GO:0006355">
    <property type="term" value="P:regulation of DNA-templated transcription"/>
    <property type="evidence" value="ECO:0007669"/>
    <property type="project" value="InterPro"/>
</dbReference>
<dbReference type="RefSeq" id="WP_255036005.1">
    <property type="nucleotide sequence ID" value="NZ_RJUF01000007.1"/>
</dbReference>
<evidence type="ECO:0000313" key="2">
    <source>
        <dbReference type="EMBL" id="MCP9762248.1"/>
    </source>
</evidence>
<comment type="caution">
    <text evidence="2">The sequence shown here is derived from an EMBL/GenBank/DDBJ whole genome shotgun (WGS) entry which is preliminary data.</text>
</comment>
<name>A0AAE3KRL7_9BACT</name>
<feature type="domain" description="HTH cro/C1-type" evidence="1">
    <location>
        <begin position="77"/>
        <end position="130"/>
    </location>
</feature>
<gene>
    <name evidence="2" type="ORF">EGI31_04720</name>
</gene>
<dbReference type="InterPro" id="IPR010982">
    <property type="entry name" value="Lambda_DNA-bd_dom_sf"/>
</dbReference>
<evidence type="ECO:0000259" key="1">
    <source>
        <dbReference type="PROSITE" id="PS50943"/>
    </source>
</evidence>
<dbReference type="AlphaFoldDB" id="A0AAE3KRL7"/>
<dbReference type="EMBL" id="RJUF01000007">
    <property type="protein sequence ID" value="MCP9762248.1"/>
    <property type="molecule type" value="Genomic_DNA"/>
</dbReference>
<dbReference type="PANTHER" id="PTHR40455:SF1">
    <property type="entry name" value="ANTITOXIN HIGA"/>
    <property type="match status" value="1"/>
</dbReference>
<evidence type="ECO:0000313" key="3">
    <source>
        <dbReference type="Proteomes" id="UP001204144"/>
    </source>
</evidence>
<dbReference type="SMART" id="SM00530">
    <property type="entry name" value="HTH_XRE"/>
    <property type="match status" value="1"/>
</dbReference>
<dbReference type="CDD" id="cd00093">
    <property type="entry name" value="HTH_XRE"/>
    <property type="match status" value="1"/>
</dbReference>
<dbReference type="PROSITE" id="PS50943">
    <property type="entry name" value="HTH_CROC1"/>
    <property type="match status" value="1"/>
</dbReference>
<organism evidence="2 3">
    <name type="scientific">Lacihabitans soyangensis</name>
    <dbReference type="NCBI Taxonomy" id="869394"/>
    <lineage>
        <taxon>Bacteria</taxon>
        <taxon>Pseudomonadati</taxon>
        <taxon>Bacteroidota</taxon>
        <taxon>Cytophagia</taxon>
        <taxon>Cytophagales</taxon>
        <taxon>Leadbetterellaceae</taxon>
        <taxon>Lacihabitans</taxon>
    </lineage>
</organism>
<dbReference type="InterPro" id="IPR001387">
    <property type="entry name" value="Cro/C1-type_HTH"/>
</dbReference>
<dbReference type="Gene3D" id="1.10.260.40">
    <property type="entry name" value="lambda repressor-like DNA-binding domains"/>
    <property type="match status" value="1"/>
</dbReference>